<dbReference type="AlphaFoldDB" id="A0A0E9U5C6"/>
<reference evidence="1" key="1">
    <citation type="submission" date="2014-11" db="EMBL/GenBank/DDBJ databases">
        <authorList>
            <person name="Amaro Gonzalez C."/>
        </authorList>
    </citation>
    <scope>NUCLEOTIDE SEQUENCE</scope>
</reference>
<reference evidence="1" key="2">
    <citation type="journal article" date="2015" name="Fish Shellfish Immunol.">
        <title>Early steps in the European eel (Anguilla anguilla)-Vibrio vulnificus interaction in the gills: Role of the RtxA13 toxin.</title>
        <authorList>
            <person name="Callol A."/>
            <person name="Pajuelo D."/>
            <person name="Ebbesson L."/>
            <person name="Teles M."/>
            <person name="MacKenzie S."/>
            <person name="Amaro C."/>
        </authorList>
    </citation>
    <scope>NUCLEOTIDE SEQUENCE</scope>
</reference>
<proteinExistence type="predicted"/>
<sequence length="32" mass="3979">MRFVVPSTYEVFGYLGQQEVKRFFFKQQIIEY</sequence>
<name>A0A0E9U5C6_ANGAN</name>
<accession>A0A0E9U5C6</accession>
<dbReference type="EMBL" id="GBXM01047556">
    <property type="protein sequence ID" value="JAH61021.1"/>
    <property type="molecule type" value="Transcribed_RNA"/>
</dbReference>
<evidence type="ECO:0000313" key="1">
    <source>
        <dbReference type="EMBL" id="JAH61021.1"/>
    </source>
</evidence>
<organism evidence="1">
    <name type="scientific">Anguilla anguilla</name>
    <name type="common">European freshwater eel</name>
    <name type="synonym">Muraena anguilla</name>
    <dbReference type="NCBI Taxonomy" id="7936"/>
    <lineage>
        <taxon>Eukaryota</taxon>
        <taxon>Metazoa</taxon>
        <taxon>Chordata</taxon>
        <taxon>Craniata</taxon>
        <taxon>Vertebrata</taxon>
        <taxon>Euteleostomi</taxon>
        <taxon>Actinopterygii</taxon>
        <taxon>Neopterygii</taxon>
        <taxon>Teleostei</taxon>
        <taxon>Anguilliformes</taxon>
        <taxon>Anguillidae</taxon>
        <taxon>Anguilla</taxon>
    </lineage>
</organism>
<protein>
    <submittedName>
        <fullName evidence="1">Uncharacterized protein</fullName>
    </submittedName>
</protein>